<dbReference type="Proteomes" id="UP000249522">
    <property type="component" value="Unassembled WGS sequence"/>
</dbReference>
<evidence type="ECO:0000256" key="1">
    <source>
        <dbReference type="SAM" id="MobiDB-lite"/>
    </source>
</evidence>
<name>A0A2W1M1N5_9BACL</name>
<feature type="region of interest" description="Disordered" evidence="1">
    <location>
        <begin position="111"/>
        <end position="133"/>
    </location>
</feature>
<dbReference type="EMBL" id="QKRB01000006">
    <property type="protein sequence ID" value="PZD97831.1"/>
    <property type="molecule type" value="Genomic_DNA"/>
</dbReference>
<proteinExistence type="predicted"/>
<keyword evidence="2" id="KW-0282">Flagellum</keyword>
<sequence>MNLGNCPRCGKLYAKNLRDMCPVCIKEIDKQYELCAEYLRKNKGCTIHDLSEATEVPMKQITRFIREGRISILNHPNMSLACESCGTPIREGNICGECRHRISRDFREVQKAEQSRSTEQGHHSTYSIDKLRD</sequence>
<comment type="caution">
    <text evidence="2">The sequence shown here is derived from an EMBL/GenBank/DDBJ whole genome shotgun (WGS) entry which is preliminary data.</text>
</comment>
<evidence type="ECO:0000313" key="2">
    <source>
        <dbReference type="EMBL" id="PZD97831.1"/>
    </source>
</evidence>
<protein>
    <submittedName>
        <fullName evidence="2">Flagellar protein</fullName>
    </submittedName>
</protein>
<reference evidence="2 3" key="1">
    <citation type="submission" date="2018-06" db="EMBL/GenBank/DDBJ databases">
        <title>Paenibacillus imtechensis sp. nov.</title>
        <authorList>
            <person name="Pinnaka A.K."/>
            <person name="Singh H."/>
            <person name="Kaur M."/>
        </authorList>
    </citation>
    <scope>NUCLEOTIDE SEQUENCE [LARGE SCALE GENOMIC DNA]</scope>
    <source>
        <strain evidence="2 3">SMB1</strain>
    </source>
</reference>
<keyword evidence="2" id="KW-0966">Cell projection</keyword>
<dbReference type="NCBIfam" id="TIGR03826">
    <property type="entry name" value="YvyF"/>
    <property type="match status" value="1"/>
</dbReference>
<gene>
    <name evidence="2" type="ORF">DNH61_00805</name>
</gene>
<feature type="compositionally biased region" description="Basic and acidic residues" evidence="1">
    <location>
        <begin position="111"/>
        <end position="122"/>
    </location>
</feature>
<organism evidence="2 3">
    <name type="scientific">Paenibacillus sambharensis</name>
    <dbReference type="NCBI Taxonomy" id="1803190"/>
    <lineage>
        <taxon>Bacteria</taxon>
        <taxon>Bacillati</taxon>
        <taxon>Bacillota</taxon>
        <taxon>Bacilli</taxon>
        <taxon>Bacillales</taxon>
        <taxon>Paenibacillaceae</taxon>
        <taxon>Paenibacillus</taxon>
    </lineage>
</organism>
<accession>A0A2W1M1N5</accession>
<dbReference type="AlphaFoldDB" id="A0A2W1M1N5"/>
<dbReference type="OrthoDB" id="1739831at2"/>
<dbReference type="InterPro" id="IPR022258">
    <property type="entry name" value="Flagellar_operon_YvyF"/>
</dbReference>
<dbReference type="RefSeq" id="WP_111144794.1">
    <property type="nucleotide sequence ID" value="NZ_QKRB01000006.1"/>
</dbReference>
<evidence type="ECO:0000313" key="3">
    <source>
        <dbReference type="Proteomes" id="UP000249522"/>
    </source>
</evidence>
<keyword evidence="3" id="KW-1185">Reference proteome</keyword>
<keyword evidence="2" id="KW-0969">Cilium</keyword>